<proteinExistence type="inferred from homology"/>
<dbReference type="InterPro" id="IPR018034">
    <property type="entry name" value="Kri1"/>
</dbReference>
<feature type="region of interest" description="Disordered" evidence="3">
    <location>
        <begin position="111"/>
        <end position="271"/>
    </location>
</feature>
<reference evidence="5 6" key="1">
    <citation type="journal article" date="2021" name="BMC Biol.">
        <title>Horizontally acquired antibacterial genes associated with adaptive radiation of ladybird beetles.</title>
        <authorList>
            <person name="Li H.S."/>
            <person name="Tang X.F."/>
            <person name="Huang Y.H."/>
            <person name="Xu Z.Y."/>
            <person name="Chen M.L."/>
            <person name="Du X.Y."/>
            <person name="Qiu B.Y."/>
            <person name="Chen P.T."/>
            <person name="Zhang W."/>
            <person name="Slipinski A."/>
            <person name="Escalona H.E."/>
            <person name="Waterhouse R.M."/>
            <person name="Zwick A."/>
            <person name="Pang H."/>
        </authorList>
    </citation>
    <scope>NUCLEOTIDE SEQUENCE [LARGE SCALE GENOMIC DNA]</scope>
    <source>
        <strain evidence="5">SYSU2018</strain>
    </source>
</reference>
<dbReference type="EMBL" id="JABFTP020000185">
    <property type="protein sequence ID" value="KAL3287579.1"/>
    <property type="molecule type" value="Genomic_DNA"/>
</dbReference>
<organism evidence="5 6">
    <name type="scientific">Cryptolaemus montrouzieri</name>
    <dbReference type="NCBI Taxonomy" id="559131"/>
    <lineage>
        <taxon>Eukaryota</taxon>
        <taxon>Metazoa</taxon>
        <taxon>Ecdysozoa</taxon>
        <taxon>Arthropoda</taxon>
        <taxon>Hexapoda</taxon>
        <taxon>Insecta</taxon>
        <taxon>Pterygota</taxon>
        <taxon>Neoptera</taxon>
        <taxon>Endopterygota</taxon>
        <taxon>Coleoptera</taxon>
        <taxon>Polyphaga</taxon>
        <taxon>Cucujiformia</taxon>
        <taxon>Coccinelloidea</taxon>
        <taxon>Coccinellidae</taxon>
        <taxon>Scymninae</taxon>
        <taxon>Scymnini</taxon>
        <taxon>Cryptolaemus</taxon>
    </lineage>
</organism>
<comment type="caution">
    <text evidence="5">The sequence shown here is derived from an EMBL/GenBank/DDBJ whole genome shotgun (WGS) entry which is preliminary data.</text>
</comment>
<feature type="compositionally biased region" description="Basic residues" evidence="3">
    <location>
        <begin position="218"/>
        <end position="228"/>
    </location>
</feature>
<evidence type="ECO:0000259" key="4">
    <source>
        <dbReference type="Pfam" id="PF12936"/>
    </source>
</evidence>
<protein>
    <recommendedName>
        <fullName evidence="2">Protein KRI1 homolog</fullName>
    </recommendedName>
</protein>
<keyword evidence="6" id="KW-1185">Reference proteome</keyword>
<evidence type="ECO:0000256" key="1">
    <source>
        <dbReference type="ARBA" id="ARBA00007473"/>
    </source>
</evidence>
<evidence type="ECO:0000256" key="2">
    <source>
        <dbReference type="ARBA" id="ARBA00017294"/>
    </source>
</evidence>
<dbReference type="PANTHER" id="PTHR14490:SF5">
    <property type="entry name" value="PROTEIN KRI1 HOMOLOG"/>
    <property type="match status" value="1"/>
</dbReference>
<evidence type="ECO:0000313" key="6">
    <source>
        <dbReference type="Proteomes" id="UP001516400"/>
    </source>
</evidence>
<feature type="compositionally biased region" description="Basic and acidic residues" evidence="3">
    <location>
        <begin position="125"/>
        <end position="149"/>
    </location>
</feature>
<accession>A0ABD2P9G2</accession>
<dbReference type="AlphaFoldDB" id="A0ABD2P9G2"/>
<dbReference type="Proteomes" id="UP001516400">
    <property type="component" value="Unassembled WGS sequence"/>
</dbReference>
<feature type="compositionally biased region" description="Basic and acidic residues" evidence="3">
    <location>
        <begin position="167"/>
        <end position="210"/>
    </location>
</feature>
<feature type="compositionally biased region" description="Acidic residues" evidence="3">
    <location>
        <begin position="111"/>
        <end position="121"/>
    </location>
</feature>
<evidence type="ECO:0000313" key="5">
    <source>
        <dbReference type="EMBL" id="KAL3287579.1"/>
    </source>
</evidence>
<name>A0ABD2P9G2_9CUCU</name>
<dbReference type="PANTHER" id="PTHR14490">
    <property type="entry name" value="ZINC FINGER, ZZ TYPE"/>
    <property type="match status" value="1"/>
</dbReference>
<dbReference type="InterPro" id="IPR024626">
    <property type="entry name" value="Kri1-like_C"/>
</dbReference>
<feature type="compositionally biased region" description="Basic residues" evidence="3">
    <location>
        <begin position="255"/>
        <end position="264"/>
    </location>
</feature>
<evidence type="ECO:0000256" key="3">
    <source>
        <dbReference type="SAM" id="MobiDB-lite"/>
    </source>
</evidence>
<sequence length="300" mass="35031">MLAKERPKFDPTDETYENYIDEYYKLDCEDIIDNIPCRFKYRKVAPNSFGLTIEEILLAKDRELNKWCSLKKAVQIRPDHVEKYDQIAFSRKGQNEQLKKKILPSLYISQEEDEEQVENGDDQILNEKSKVSPKNENERKYEVIEKNISENDNANDIPKKKKKKKKKNEEEKQASNLEKDEDVKNEKDQTVSDQKKHVKVDSKEVKDEKTQNNSPTKGKNKKRKKKKSTTQNDASHENSGQKRKHSQVDGQIPAKKFKKNKNVKGKPEIELSDARLAAYGLNPKKFKNKVIYGDRNKSKS</sequence>
<dbReference type="Pfam" id="PF12936">
    <property type="entry name" value="Kri1_C"/>
    <property type="match status" value="1"/>
</dbReference>
<comment type="similarity">
    <text evidence="1">Belongs to the KRI1 family.</text>
</comment>
<gene>
    <name evidence="5" type="ORF">HHI36_002046</name>
</gene>
<feature type="domain" description="Kri1-like C-terminal" evidence="4">
    <location>
        <begin position="15"/>
        <end position="102"/>
    </location>
</feature>